<dbReference type="STRING" id="1403537.Q428_08685"/>
<dbReference type="InterPro" id="IPR014986">
    <property type="entry name" value="XkdN-like"/>
</dbReference>
<dbReference type="OrthoDB" id="1807498at2"/>
<dbReference type="Gene3D" id="3.30.2220.30">
    <property type="match status" value="1"/>
</dbReference>
<evidence type="ECO:0000313" key="1">
    <source>
        <dbReference type="EMBL" id="EYE88266.1"/>
    </source>
</evidence>
<dbReference type="AlphaFoldDB" id="A0A017RUG8"/>
<proteinExistence type="predicted"/>
<keyword evidence="2" id="KW-1185">Reference proteome</keyword>
<dbReference type="Proteomes" id="UP000019681">
    <property type="component" value="Unassembled WGS sequence"/>
</dbReference>
<protein>
    <recommendedName>
        <fullName evidence="3">Phage portal protein</fullName>
    </recommendedName>
</protein>
<comment type="caution">
    <text evidence="1">The sequence shown here is derived from an EMBL/GenBank/DDBJ whole genome shotgun (WGS) entry which is preliminary data.</text>
</comment>
<dbReference type="EMBL" id="AZQP01000024">
    <property type="protein sequence ID" value="EYE88266.1"/>
    <property type="molecule type" value="Genomic_DNA"/>
</dbReference>
<dbReference type="RefSeq" id="WP_035379969.1">
    <property type="nucleotide sequence ID" value="NZ_AZQP01000024.1"/>
</dbReference>
<accession>A0A017RUG8</accession>
<reference evidence="1 2" key="1">
    <citation type="journal article" date="2014" name="Genome Announc.">
        <title>Draft Genome Sequence of Fervidicella metallireducens Strain AeBT, an Iron-Reducing Thermoanaerobe from the Great Artesian Basin.</title>
        <authorList>
            <person name="Patel B.K."/>
        </authorList>
    </citation>
    <scope>NUCLEOTIDE SEQUENCE [LARGE SCALE GENOMIC DNA]</scope>
    <source>
        <strain evidence="1 2">AeB</strain>
    </source>
</reference>
<name>A0A017RUG8_9CLOT</name>
<sequence>MSLSAFLKQNSVTPENKKVAISKRFVENGKPIEWEIKAVSEDINSKIRNSCTTTSTFKGRQTTNFNRNLYLQRLCAAAVVYPDLKDAELQKSYGVVGDAELLAEMLLPGEFGYLLEVVQEMNGYDADRFEEYKEEAKNS</sequence>
<evidence type="ECO:0000313" key="2">
    <source>
        <dbReference type="Proteomes" id="UP000019681"/>
    </source>
</evidence>
<organism evidence="1 2">
    <name type="scientific">Fervidicella metallireducens AeB</name>
    <dbReference type="NCBI Taxonomy" id="1403537"/>
    <lineage>
        <taxon>Bacteria</taxon>
        <taxon>Bacillati</taxon>
        <taxon>Bacillota</taxon>
        <taxon>Clostridia</taxon>
        <taxon>Eubacteriales</taxon>
        <taxon>Clostridiaceae</taxon>
        <taxon>Fervidicella</taxon>
    </lineage>
</organism>
<gene>
    <name evidence="1" type="ORF">Q428_08685</name>
</gene>
<dbReference type="Pfam" id="PF08890">
    <property type="entry name" value="Phage_TAC_5"/>
    <property type="match status" value="1"/>
</dbReference>
<dbReference type="InterPro" id="IPR038559">
    <property type="entry name" value="XkdN-like_sf"/>
</dbReference>
<evidence type="ECO:0008006" key="3">
    <source>
        <dbReference type="Google" id="ProtNLM"/>
    </source>
</evidence>